<sequence length="307" mass="33578">MAYHPHETAAELNLNLCAFDSRPSLFNFKLSSETWTAAWNPDSGLYASVKSSLLDSIAYPRARVHAPAIRSSNAQVQAAPPRALASGAMGRRKAYAAQSRRKLRSAADWLYSDALARRREMRLICGGVGRADEEAAYLFNRDSVNTEAIHSRWPACALLRTRRNFTREETEGLCIGRMRGTEDTRAVDYSSPAPPPCKAAVHVAERRTRADRHTQTAPNAAHARWPAGSRAGSACAAMASTRAWASDAAARGEFFRHAVDPKSTKERAYADELVLEAGQAHGAQRSSSQMGRSFLAQRNTMWAASAS</sequence>
<keyword evidence="2" id="KW-1185">Reference proteome</keyword>
<organism evidence="1 2">
    <name type="scientific">Mycena rosella</name>
    <name type="common">Pink bonnet</name>
    <name type="synonym">Agaricus rosellus</name>
    <dbReference type="NCBI Taxonomy" id="1033263"/>
    <lineage>
        <taxon>Eukaryota</taxon>
        <taxon>Fungi</taxon>
        <taxon>Dikarya</taxon>
        <taxon>Basidiomycota</taxon>
        <taxon>Agaricomycotina</taxon>
        <taxon>Agaricomycetes</taxon>
        <taxon>Agaricomycetidae</taxon>
        <taxon>Agaricales</taxon>
        <taxon>Marasmiineae</taxon>
        <taxon>Mycenaceae</taxon>
        <taxon>Mycena</taxon>
    </lineage>
</organism>
<evidence type="ECO:0000313" key="1">
    <source>
        <dbReference type="EMBL" id="KAJ7683460.1"/>
    </source>
</evidence>
<accession>A0AAD7D868</accession>
<comment type="caution">
    <text evidence="1">The sequence shown here is derived from an EMBL/GenBank/DDBJ whole genome shotgun (WGS) entry which is preliminary data.</text>
</comment>
<evidence type="ECO:0000313" key="2">
    <source>
        <dbReference type="Proteomes" id="UP001221757"/>
    </source>
</evidence>
<proteinExistence type="predicted"/>
<reference evidence="1" key="1">
    <citation type="submission" date="2023-03" db="EMBL/GenBank/DDBJ databases">
        <title>Massive genome expansion in bonnet fungi (Mycena s.s.) driven by repeated elements and novel gene families across ecological guilds.</title>
        <authorList>
            <consortium name="Lawrence Berkeley National Laboratory"/>
            <person name="Harder C.B."/>
            <person name="Miyauchi S."/>
            <person name="Viragh M."/>
            <person name="Kuo A."/>
            <person name="Thoen E."/>
            <person name="Andreopoulos B."/>
            <person name="Lu D."/>
            <person name="Skrede I."/>
            <person name="Drula E."/>
            <person name="Henrissat B."/>
            <person name="Morin E."/>
            <person name="Kohler A."/>
            <person name="Barry K."/>
            <person name="LaButti K."/>
            <person name="Morin E."/>
            <person name="Salamov A."/>
            <person name="Lipzen A."/>
            <person name="Mereny Z."/>
            <person name="Hegedus B."/>
            <person name="Baldrian P."/>
            <person name="Stursova M."/>
            <person name="Weitz H."/>
            <person name="Taylor A."/>
            <person name="Grigoriev I.V."/>
            <person name="Nagy L.G."/>
            <person name="Martin F."/>
            <person name="Kauserud H."/>
        </authorList>
    </citation>
    <scope>NUCLEOTIDE SEQUENCE</scope>
    <source>
        <strain evidence="1">CBHHK067</strain>
    </source>
</reference>
<name>A0AAD7D868_MYCRO</name>
<dbReference type="EMBL" id="JARKIE010000108">
    <property type="protein sequence ID" value="KAJ7683460.1"/>
    <property type="molecule type" value="Genomic_DNA"/>
</dbReference>
<protein>
    <submittedName>
        <fullName evidence="1">Uncharacterized protein</fullName>
    </submittedName>
</protein>
<gene>
    <name evidence="1" type="ORF">B0H17DRAFT_1227553</name>
</gene>
<dbReference type="Proteomes" id="UP001221757">
    <property type="component" value="Unassembled WGS sequence"/>
</dbReference>
<dbReference type="AlphaFoldDB" id="A0AAD7D868"/>